<dbReference type="AlphaFoldDB" id="A0A2T2YI14"/>
<protein>
    <submittedName>
        <fullName evidence="3">Uncharacterized protein</fullName>
    </submittedName>
</protein>
<evidence type="ECO:0000256" key="2">
    <source>
        <dbReference type="SAM" id="SignalP"/>
    </source>
</evidence>
<keyword evidence="2" id="KW-0732">Signal</keyword>
<dbReference type="Proteomes" id="UP000240357">
    <property type="component" value="Unassembled WGS sequence"/>
</dbReference>
<evidence type="ECO:0000313" key="3">
    <source>
        <dbReference type="EMBL" id="PSR55147.1"/>
    </source>
</evidence>
<comment type="caution">
    <text evidence="3">The sequence shown here is derived from an EMBL/GenBank/DDBJ whole genome shotgun (WGS) entry which is preliminary data.</text>
</comment>
<evidence type="ECO:0000256" key="1">
    <source>
        <dbReference type="SAM" id="MobiDB-lite"/>
    </source>
</evidence>
<dbReference type="EMBL" id="PYFT01000001">
    <property type="protein sequence ID" value="PSR55147.1"/>
    <property type="molecule type" value="Genomic_DNA"/>
</dbReference>
<proteinExistence type="predicted"/>
<accession>A0A2T2YI14</accession>
<keyword evidence="4" id="KW-1185">Reference proteome</keyword>
<organism evidence="3 4">
    <name type="scientific">Adhaeribacter arboris</name>
    <dbReference type="NCBI Taxonomy" id="2072846"/>
    <lineage>
        <taxon>Bacteria</taxon>
        <taxon>Pseudomonadati</taxon>
        <taxon>Bacteroidota</taxon>
        <taxon>Cytophagia</taxon>
        <taxon>Cytophagales</taxon>
        <taxon>Hymenobacteraceae</taxon>
        <taxon>Adhaeribacter</taxon>
    </lineage>
</organism>
<feature type="signal peptide" evidence="2">
    <location>
        <begin position="1"/>
        <end position="35"/>
    </location>
</feature>
<evidence type="ECO:0000313" key="4">
    <source>
        <dbReference type="Proteomes" id="UP000240357"/>
    </source>
</evidence>
<feature type="compositionally biased region" description="Low complexity" evidence="1">
    <location>
        <begin position="63"/>
        <end position="74"/>
    </location>
</feature>
<sequence length="92" mass="9799">MYSYKHINHPFALMKILYLTCIVSGLCLAQHQANAQLLNKVRQKLENAAEQSVNKALGTDKNASSSPTSPTASSGSRARNKGGAGLVTTPPM</sequence>
<gene>
    <name evidence="3" type="ORF">AHMF7605_17360</name>
</gene>
<feature type="region of interest" description="Disordered" evidence="1">
    <location>
        <begin position="52"/>
        <end position="92"/>
    </location>
</feature>
<feature type="chain" id="PRO_5015544859" evidence="2">
    <location>
        <begin position="36"/>
        <end position="92"/>
    </location>
</feature>
<name>A0A2T2YI14_9BACT</name>
<reference evidence="3 4" key="1">
    <citation type="submission" date="2018-03" db="EMBL/GenBank/DDBJ databases">
        <title>Adhaeribacter sp. HMF7605 Genome sequencing and assembly.</title>
        <authorList>
            <person name="Kang H."/>
            <person name="Kang J."/>
            <person name="Cha I."/>
            <person name="Kim H."/>
            <person name="Joh K."/>
        </authorList>
    </citation>
    <scope>NUCLEOTIDE SEQUENCE [LARGE SCALE GENOMIC DNA]</scope>
    <source>
        <strain evidence="3 4">HMF7605</strain>
    </source>
</reference>